<dbReference type="AlphaFoldDB" id="A0A2A4X5B9"/>
<name>A0A2A4X5B9_9GAMM</name>
<protein>
    <recommendedName>
        <fullName evidence="4">DUF2007 domain-containing protein</fullName>
    </recommendedName>
</protein>
<dbReference type="Pfam" id="PF19661">
    <property type="entry name" value="DUF6164"/>
    <property type="match status" value="1"/>
</dbReference>
<sequence>MSKLVFRLRNVPIDEAQDIRELLESNDIAYFETSAGNWGISLPAIWIHESEKFEFTRQIIDEYQSERTARLRREYQLSRANGEAKTVWQNFKENPLRFIAFSVIIAVILTIYMRVFVFF</sequence>
<dbReference type="Proteomes" id="UP000218767">
    <property type="component" value="Unassembled WGS sequence"/>
</dbReference>
<keyword evidence="1" id="KW-0812">Transmembrane</keyword>
<keyword evidence="1" id="KW-1133">Transmembrane helix</keyword>
<feature type="transmembrane region" description="Helical" evidence="1">
    <location>
        <begin position="98"/>
        <end position="117"/>
    </location>
</feature>
<evidence type="ECO:0000313" key="2">
    <source>
        <dbReference type="EMBL" id="PCI77237.1"/>
    </source>
</evidence>
<keyword evidence="1" id="KW-0472">Membrane</keyword>
<accession>A0A2A4X5B9</accession>
<dbReference type="InterPro" id="IPR046162">
    <property type="entry name" value="DUF6164"/>
</dbReference>
<dbReference type="EMBL" id="NVUL01000047">
    <property type="protein sequence ID" value="PCI77237.1"/>
    <property type="molecule type" value="Genomic_DNA"/>
</dbReference>
<organism evidence="2 3">
    <name type="scientific">SAR86 cluster bacterium</name>
    <dbReference type="NCBI Taxonomy" id="2030880"/>
    <lineage>
        <taxon>Bacteria</taxon>
        <taxon>Pseudomonadati</taxon>
        <taxon>Pseudomonadota</taxon>
        <taxon>Gammaproteobacteria</taxon>
        <taxon>SAR86 cluster</taxon>
    </lineage>
</organism>
<gene>
    <name evidence="2" type="ORF">COB20_08485</name>
</gene>
<evidence type="ECO:0000256" key="1">
    <source>
        <dbReference type="SAM" id="Phobius"/>
    </source>
</evidence>
<proteinExistence type="predicted"/>
<comment type="caution">
    <text evidence="2">The sequence shown here is derived from an EMBL/GenBank/DDBJ whole genome shotgun (WGS) entry which is preliminary data.</text>
</comment>
<reference evidence="3" key="1">
    <citation type="submission" date="2017-08" db="EMBL/GenBank/DDBJ databases">
        <title>A dynamic microbial community with high functional redundancy inhabits the cold, oxic subseafloor aquifer.</title>
        <authorList>
            <person name="Tully B.J."/>
            <person name="Wheat C.G."/>
            <person name="Glazer B.T."/>
            <person name="Huber J.A."/>
        </authorList>
    </citation>
    <scope>NUCLEOTIDE SEQUENCE [LARGE SCALE GENOMIC DNA]</scope>
</reference>
<evidence type="ECO:0008006" key="4">
    <source>
        <dbReference type="Google" id="ProtNLM"/>
    </source>
</evidence>
<evidence type="ECO:0000313" key="3">
    <source>
        <dbReference type="Proteomes" id="UP000218767"/>
    </source>
</evidence>